<dbReference type="EMBL" id="WJKJ01000140">
    <property type="protein sequence ID" value="MBD3364423.1"/>
    <property type="molecule type" value="Genomic_DNA"/>
</dbReference>
<feature type="binding site" evidence="3">
    <location>
        <position position="112"/>
    </location>
    <ligand>
        <name>Fe cation</name>
        <dbReference type="ChEBI" id="CHEBI:24875"/>
    </ligand>
</feature>
<feature type="binding site" evidence="3">
    <location>
        <position position="27"/>
    </location>
    <ligand>
        <name>Fe cation</name>
        <dbReference type="ChEBI" id="CHEBI:24875"/>
    </ligand>
</feature>
<keyword evidence="4" id="KW-0175">Coiled coil</keyword>
<dbReference type="SUPFAM" id="SSF47240">
    <property type="entry name" value="Ferritin-like"/>
    <property type="match status" value="1"/>
</dbReference>
<dbReference type="CDD" id="cd01052">
    <property type="entry name" value="DPSL"/>
    <property type="match status" value="1"/>
</dbReference>
<evidence type="ECO:0000256" key="3">
    <source>
        <dbReference type="PIRSR" id="PIRSR018063-50"/>
    </source>
</evidence>
<keyword evidence="2 3" id="KW-0408">Iron</keyword>
<evidence type="ECO:0000256" key="4">
    <source>
        <dbReference type="SAM" id="Coils"/>
    </source>
</evidence>
<dbReference type="InterPro" id="IPR033921">
    <property type="entry name" value="DPSL_diiron-bd_dom"/>
</dbReference>
<name>A0A9D5QC92_UNCW3</name>
<dbReference type="GO" id="GO:0020037">
    <property type="term" value="F:heme binding"/>
    <property type="evidence" value="ECO:0007669"/>
    <property type="project" value="TreeGrafter"/>
</dbReference>
<dbReference type="Proteomes" id="UP000630660">
    <property type="component" value="Unassembled WGS sequence"/>
</dbReference>
<dbReference type="PIRSF" id="PIRSF018063">
    <property type="entry name" value="Ferrtn_UCP018063"/>
    <property type="match status" value="1"/>
</dbReference>
<dbReference type="GO" id="GO:0005829">
    <property type="term" value="C:cytosol"/>
    <property type="evidence" value="ECO:0007669"/>
    <property type="project" value="TreeGrafter"/>
</dbReference>
<dbReference type="GO" id="GO:0006879">
    <property type="term" value="P:intracellular iron ion homeostasis"/>
    <property type="evidence" value="ECO:0007669"/>
    <property type="project" value="UniProtKB-KW"/>
</dbReference>
<evidence type="ECO:0000313" key="7">
    <source>
        <dbReference type="Proteomes" id="UP000630660"/>
    </source>
</evidence>
<gene>
    <name evidence="6" type="ORF">GF359_04320</name>
</gene>
<feature type="domain" description="Ferritin-like diiron" evidence="5">
    <location>
        <begin position="10"/>
        <end position="162"/>
    </location>
</feature>
<dbReference type="AlphaFoldDB" id="A0A9D5QC92"/>
<accession>A0A9D5QC92</accession>
<dbReference type="GO" id="GO:0008199">
    <property type="term" value="F:ferric iron binding"/>
    <property type="evidence" value="ECO:0007669"/>
    <property type="project" value="InterPro"/>
</dbReference>
<sequence>MGKRGIEILGLDVNELLTELNKAFADEWLAHYMYWLGAKVAMGPMKGEVITELTEHAADELRHAEMLADRIVELGGIPVVEPKLWYEMTNCGYDAPSDPFVRKLVEQNIEAERCAIDVYDKLVKMVEGKDRKTFNILQEILEDEIEHEDDLEALIEDMDLLKKNQ</sequence>
<evidence type="ECO:0000313" key="6">
    <source>
        <dbReference type="EMBL" id="MBD3364423.1"/>
    </source>
</evidence>
<dbReference type="InterPro" id="IPR009040">
    <property type="entry name" value="Ferritin-like_diiron"/>
</dbReference>
<feature type="binding site" evidence="3">
    <location>
        <position position="144"/>
    </location>
    <ligand>
        <name>Fe cation</name>
        <dbReference type="ChEBI" id="CHEBI:24875"/>
    </ligand>
</feature>
<comment type="caution">
    <text evidence="6">The sequence shown here is derived from an EMBL/GenBank/DDBJ whole genome shotgun (WGS) entry which is preliminary data.</text>
</comment>
<evidence type="ECO:0000259" key="5">
    <source>
        <dbReference type="PROSITE" id="PS50905"/>
    </source>
</evidence>
<feature type="binding site" evidence="3">
    <location>
        <position position="147"/>
    </location>
    <ligand>
        <name>Fe cation</name>
        <dbReference type="ChEBI" id="CHEBI:24875"/>
    </ligand>
</feature>
<evidence type="ECO:0000256" key="1">
    <source>
        <dbReference type="ARBA" id="ARBA00022434"/>
    </source>
</evidence>
<organism evidence="6 7">
    <name type="scientific">candidate division WOR-3 bacterium</name>
    <dbReference type="NCBI Taxonomy" id="2052148"/>
    <lineage>
        <taxon>Bacteria</taxon>
        <taxon>Bacteria division WOR-3</taxon>
    </lineage>
</organism>
<dbReference type="Pfam" id="PF00210">
    <property type="entry name" value="Ferritin"/>
    <property type="match status" value="1"/>
</dbReference>
<reference evidence="6" key="1">
    <citation type="submission" date="2019-11" db="EMBL/GenBank/DDBJ databases">
        <title>Microbial mats filling the niche in hypersaline microbial mats.</title>
        <authorList>
            <person name="Wong H.L."/>
            <person name="Macleod F.I."/>
            <person name="White R.A. III"/>
            <person name="Burns B.P."/>
        </authorList>
    </citation>
    <scope>NUCLEOTIDE SEQUENCE</scope>
    <source>
        <strain evidence="6">Bin_327</strain>
    </source>
</reference>
<dbReference type="PANTHER" id="PTHR30295:SF1">
    <property type="entry name" value="DNA PROTECTION DURING STARVATION PROTEIN"/>
    <property type="match status" value="1"/>
</dbReference>
<dbReference type="Gene3D" id="1.20.1260.10">
    <property type="match status" value="1"/>
</dbReference>
<keyword evidence="1" id="KW-0409">Iron storage</keyword>
<dbReference type="GO" id="GO:0004322">
    <property type="term" value="F:ferroxidase activity"/>
    <property type="evidence" value="ECO:0007669"/>
    <property type="project" value="TreeGrafter"/>
</dbReference>
<feature type="coiled-coil region" evidence="4">
    <location>
        <begin position="137"/>
        <end position="164"/>
    </location>
</feature>
<proteinExistence type="predicted"/>
<dbReference type="PANTHER" id="PTHR30295">
    <property type="entry name" value="BACTERIOFERRITIN"/>
    <property type="match status" value="1"/>
</dbReference>
<dbReference type="InterPro" id="IPR012347">
    <property type="entry name" value="Ferritin-like"/>
</dbReference>
<keyword evidence="3" id="KW-0479">Metal-binding</keyword>
<dbReference type="PROSITE" id="PS50905">
    <property type="entry name" value="FERRITIN_LIKE"/>
    <property type="match status" value="1"/>
</dbReference>
<evidence type="ECO:0000256" key="2">
    <source>
        <dbReference type="ARBA" id="ARBA00023004"/>
    </source>
</evidence>
<dbReference type="InterPro" id="IPR014490">
    <property type="entry name" value="Dps-like"/>
</dbReference>
<dbReference type="InterPro" id="IPR008331">
    <property type="entry name" value="Ferritin_DPS_dom"/>
</dbReference>
<protein>
    <submittedName>
        <fullName evidence="6">Ferritin</fullName>
    </submittedName>
</protein>
<feature type="binding site" evidence="3">
    <location>
        <position position="63"/>
    </location>
    <ligand>
        <name>Fe cation</name>
        <dbReference type="ChEBI" id="CHEBI:24875"/>
    </ligand>
</feature>
<dbReference type="InterPro" id="IPR009078">
    <property type="entry name" value="Ferritin-like_SF"/>
</dbReference>